<evidence type="ECO:0000256" key="1">
    <source>
        <dbReference type="SAM" id="MobiDB-lite"/>
    </source>
</evidence>
<dbReference type="EMBL" id="CDMZ01003181">
    <property type="protein sequence ID" value="CEM45411.1"/>
    <property type="molecule type" value="Genomic_DNA"/>
</dbReference>
<evidence type="ECO:0000313" key="2">
    <source>
        <dbReference type="EMBL" id="CEM45411.1"/>
    </source>
</evidence>
<proteinExistence type="predicted"/>
<dbReference type="AlphaFoldDB" id="A0A0G4HM98"/>
<feature type="compositionally biased region" description="Basic and acidic residues" evidence="1">
    <location>
        <begin position="1"/>
        <end position="37"/>
    </location>
</feature>
<name>A0A0G4HM98_9ALVE</name>
<protein>
    <recommendedName>
        <fullName evidence="3">Retrotransposon gag domain-containing protein</fullName>
    </recommendedName>
</protein>
<dbReference type="VEuPathDB" id="CryptoDB:Cvel_7506"/>
<sequence>MRTELERAREKVRVAEQGLEGREPEGQGGVESEKVGDGKCGLVSNKKENLVAVERGATKNGRVQVTCIPGTEVCRFPARPLLGTAAGFRGAEKCARVPLPPPCGRLPQHSFDRILNSWPLSKEFQSSVESPSPPPDARPPVAQPQQRIRMTSEGGRRYCVDLQSGKPCAYHHHEVPDAERDLFVKRERKLITDMIKKQKVKIAEAPVGRKPWFHSLYRTRLLVRALTLHGPSHCASKVVELPAKLVFSGKREELQRWLKDVEDFFELNEVRELKKMKMAKGRLPAYLKEWYGKYEEEHGVFSNWESLKTELTERLKVTMERSVARVKLQALRCTEALGVEKYNEAFS</sequence>
<feature type="region of interest" description="Disordered" evidence="1">
    <location>
        <begin position="1"/>
        <end position="39"/>
    </location>
</feature>
<feature type="compositionally biased region" description="Pro residues" evidence="1">
    <location>
        <begin position="131"/>
        <end position="142"/>
    </location>
</feature>
<reference evidence="2" key="1">
    <citation type="submission" date="2014-11" db="EMBL/GenBank/DDBJ databases">
        <authorList>
            <person name="Otto D Thomas"/>
            <person name="Naeem Raeece"/>
        </authorList>
    </citation>
    <scope>NUCLEOTIDE SEQUENCE</scope>
</reference>
<feature type="region of interest" description="Disordered" evidence="1">
    <location>
        <begin position="122"/>
        <end position="145"/>
    </location>
</feature>
<organism evidence="2">
    <name type="scientific">Chromera velia CCMP2878</name>
    <dbReference type="NCBI Taxonomy" id="1169474"/>
    <lineage>
        <taxon>Eukaryota</taxon>
        <taxon>Sar</taxon>
        <taxon>Alveolata</taxon>
        <taxon>Colpodellida</taxon>
        <taxon>Chromeraceae</taxon>
        <taxon>Chromera</taxon>
    </lineage>
</organism>
<gene>
    <name evidence="2" type="ORF">Cvel_7506</name>
</gene>
<evidence type="ECO:0008006" key="3">
    <source>
        <dbReference type="Google" id="ProtNLM"/>
    </source>
</evidence>
<accession>A0A0G4HM98</accession>